<keyword evidence="1" id="KW-0472">Membrane</keyword>
<dbReference type="InterPro" id="IPR007890">
    <property type="entry name" value="CHASE2"/>
</dbReference>
<organism evidence="3 4">
    <name type="scientific">Photobacterium malacitanum</name>
    <dbReference type="NCBI Taxonomy" id="2204294"/>
    <lineage>
        <taxon>Bacteria</taxon>
        <taxon>Pseudomonadati</taxon>
        <taxon>Pseudomonadota</taxon>
        <taxon>Gammaproteobacteria</taxon>
        <taxon>Vibrionales</taxon>
        <taxon>Vibrionaceae</taxon>
        <taxon>Photobacterium</taxon>
    </lineage>
</organism>
<feature type="transmembrane region" description="Helical" evidence="1">
    <location>
        <begin position="394"/>
        <end position="415"/>
    </location>
</feature>
<dbReference type="Pfam" id="PF05226">
    <property type="entry name" value="CHASE2"/>
    <property type="match status" value="1"/>
</dbReference>
<keyword evidence="1" id="KW-0812">Transmembrane</keyword>
<protein>
    <submittedName>
        <fullName evidence="3">CHASE2 domain protein</fullName>
    </submittedName>
</protein>
<accession>A0A1Y6M6M1</accession>
<keyword evidence="4" id="KW-1185">Reference proteome</keyword>
<feature type="transmembrane region" description="Helical" evidence="1">
    <location>
        <begin position="355"/>
        <end position="373"/>
    </location>
</feature>
<evidence type="ECO:0000256" key="1">
    <source>
        <dbReference type="SAM" id="Phobius"/>
    </source>
</evidence>
<name>A0A1Y6M6M1_9GAMM</name>
<evidence type="ECO:0000313" key="3">
    <source>
        <dbReference type="EMBL" id="SMY32204.1"/>
    </source>
</evidence>
<reference evidence="4" key="1">
    <citation type="submission" date="2017-06" db="EMBL/GenBank/DDBJ databases">
        <authorList>
            <person name="Rodrigo-Torres L."/>
            <person name="Arahal R.D."/>
            <person name="Lucena T."/>
        </authorList>
    </citation>
    <scope>NUCLEOTIDE SEQUENCE [LARGE SCALE GENOMIC DNA]</scope>
    <source>
        <strain evidence="4">CECT 9190</strain>
    </source>
</reference>
<evidence type="ECO:0000259" key="2">
    <source>
        <dbReference type="SMART" id="SM01080"/>
    </source>
</evidence>
<sequence>MNIFSNKKTIFRALLTTLFILFVFIIDPLGIRNSAEKHYEDHIIRMWAPFYSQKVNDDIVIILLDDNYLNKTKTYPVTYNNLSRLLKSISRFEPSAVFFDILQHHEHSPNLSRWLKRLDNQNYPVFMASDPEYDSISRLNDPSSLRNKISQVSNLAAVSWSGIGHHYPMSIPWNNTVMDTVALSMYKAWCSNNNQCPQNFNDFKNPMIVQWNNKFSQNQSHFFPINSECEIQNKSNFEQFINIIKISLTQGIRSEQSLEKNLREKCPPILTISAMKFIEQGAANSEILKKAIKNKSVLIGYHVSGSVDAIKSPVHGTLPGVFYHAMALDNLITLGNKYWHVPDEIGVFKLSIADIIEITIQVTALFLVIIYRYNHLENMHYQQKNNKQKIINGLIPFIIISMLIISSIIISQFILNVGAPNWYGLVLILFFDLPIFLYYLIEMIKIKTTEMYLYSLKRIKDLINTNYKGIINDKKINRFKFNDDN</sequence>
<dbReference type="AlphaFoldDB" id="A0A1Y6M6M1"/>
<proteinExistence type="predicted"/>
<evidence type="ECO:0000313" key="4">
    <source>
        <dbReference type="Proteomes" id="UP000195963"/>
    </source>
</evidence>
<feature type="domain" description="CHASE2" evidence="2">
    <location>
        <begin position="32"/>
        <end position="368"/>
    </location>
</feature>
<dbReference type="Proteomes" id="UP000195963">
    <property type="component" value="Unassembled WGS sequence"/>
</dbReference>
<keyword evidence="1" id="KW-1133">Transmembrane helix</keyword>
<dbReference type="SMART" id="SM01080">
    <property type="entry name" value="CHASE2"/>
    <property type="match status" value="1"/>
</dbReference>
<gene>
    <name evidence="3" type="ORF">PMAL9190_00408</name>
</gene>
<feature type="transmembrane region" description="Helical" evidence="1">
    <location>
        <begin position="421"/>
        <end position="441"/>
    </location>
</feature>
<dbReference type="EMBL" id="FYAK01000001">
    <property type="protein sequence ID" value="SMY32204.1"/>
    <property type="molecule type" value="Genomic_DNA"/>
</dbReference>
<dbReference type="RefSeq" id="WP_159458348.1">
    <property type="nucleotide sequence ID" value="NZ_FYAK01000001.1"/>
</dbReference>